<name>A0A1G7XBW7_9VIBR</name>
<dbReference type="OrthoDB" id="5847346at2"/>
<dbReference type="Proteomes" id="UP000198854">
    <property type="component" value="Unassembled WGS sequence"/>
</dbReference>
<accession>A0A1G7XBW7</accession>
<proteinExistence type="predicted"/>
<gene>
    <name evidence="8" type="ORF">SAMN04488136_10368</name>
</gene>
<dbReference type="CDD" id="cd06173">
    <property type="entry name" value="MFS_MefA_like"/>
    <property type="match status" value="1"/>
</dbReference>
<dbReference type="Pfam" id="PF07690">
    <property type="entry name" value="MFS_1"/>
    <property type="match status" value="1"/>
</dbReference>
<dbReference type="Gene3D" id="1.20.1250.20">
    <property type="entry name" value="MFS general substrate transporter like domains"/>
    <property type="match status" value="1"/>
</dbReference>
<sequence>MKNKTLAYLTGRFFDGISSGLFMMALPWLMLQSPNMGTFVALVALSCTLISFVATPYFSRLIDRYSRKQLLIVNQVLQASVALIVTLVYAAGLQSNWLLAGAQLLFWVSSNLAWNTNNAFTQENYTQNEYARISGQQEVVMQGTTLGAGALGIVLLEHWGMFEFALFATLASTIAAIAYWLTPYTRKFIASKHHSLVQDLGLVRQELGAQKRFYTLVFLSCLTYPMLTYLSKLVPIWFAEHNVSGQWFAAYNLCFGLGSLVTGLVVSRLLARWSSPTLIQFALFGVSGLLVVMSLSTPLYLVTFTAGFGFFNALNRIARTNWMHHQVDMNIRGRIDGAMGMLSTLTQSLGYVLIALLSYANMTLWGFYIAAALMLLVSLFALRLNVAKSAEPLLNAH</sequence>
<evidence type="ECO:0000256" key="3">
    <source>
        <dbReference type="ARBA" id="ARBA00022692"/>
    </source>
</evidence>
<dbReference type="SUPFAM" id="SSF103473">
    <property type="entry name" value="MFS general substrate transporter"/>
    <property type="match status" value="1"/>
</dbReference>
<evidence type="ECO:0000313" key="9">
    <source>
        <dbReference type="Proteomes" id="UP000198854"/>
    </source>
</evidence>
<feature type="transmembrane region" description="Helical" evidence="6">
    <location>
        <begin position="365"/>
        <end position="384"/>
    </location>
</feature>
<evidence type="ECO:0000256" key="4">
    <source>
        <dbReference type="ARBA" id="ARBA00022989"/>
    </source>
</evidence>
<keyword evidence="9" id="KW-1185">Reference proteome</keyword>
<feature type="domain" description="Major facilitator superfamily (MFS) profile" evidence="7">
    <location>
        <begin position="4"/>
        <end position="389"/>
    </location>
</feature>
<dbReference type="GO" id="GO:0005886">
    <property type="term" value="C:plasma membrane"/>
    <property type="evidence" value="ECO:0007669"/>
    <property type="project" value="UniProtKB-SubCell"/>
</dbReference>
<evidence type="ECO:0000259" key="7">
    <source>
        <dbReference type="PROSITE" id="PS50850"/>
    </source>
</evidence>
<feature type="transmembrane region" description="Helical" evidence="6">
    <location>
        <begin position="339"/>
        <end position="359"/>
    </location>
</feature>
<comment type="subcellular location">
    <subcellularLocation>
        <location evidence="1">Cell membrane</location>
        <topology evidence="1">Multi-pass membrane protein</topology>
    </subcellularLocation>
</comment>
<evidence type="ECO:0000313" key="8">
    <source>
        <dbReference type="EMBL" id="SDG81614.1"/>
    </source>
</evidence>
<evidence type="ECO:0000256" key="6">
    <source>
        <dbReference type="SAM" id="Phobius"/>
    </source>
</evidence>
<dbReference type="PANTHER" id="PTHR23513:SF11">
    <property type="entry name" value="STAPHYLOFERRIN A TRANSPORTER"/>
    <property type="match status" value="1"/>
</dbReference>
<feature type="transmembrane region" description="Helical" evidence="6">
    <location>
        <begin position="70"/>
        <end position="91"/>
    </location>
</feature>
<feature type="transmembrane region" description="Helical" evidence="6">
    <location>
        <begin position="213"/>
        <end position="230"/>
    </location>
</feature>
<dbReference type="InterPro" id="IPR011701">
    <property type="entry name" value="MFS"/>
</dbReference>
<keyword evidence="5 6" id="KW-0472">Membrane</keyword>
<feature type="transmembrane region" description="Helical" evidence="6">
    <location>
        <begin position="278"/>
        <end position="295"/>
    </location>
</feature>
<dbReference type="InterPro" id="IPR020846">
    <property type="entry name" value="MFS_dom"/>
</dbReference>
<dbReference type="InterPro" id="IPR036259">
    <property type="entry name" value="MFS_trans_sf"/>
</dbReference>
<dbReference type="PANTHER" id="PTHR23513">
    <property type="entry name" value="INTEGRAL MEMBRANE EFFLUX PROTEIN-RELATED"/>
    <property type="match status" value="1"/>
</dbReference>
<dbReference type="EMBL" id="FNDD01000003">
    <property type="protein sequence ID" value="SDG81614.1"/>
    <property type="molecule type" value="Genomic_DNA"/>
</dbReference>
<evidence type="ECO:0000256" key="2">
    <source>
        <dbReference type="ARBA" id="ARBA00022475"/>
    </source>
</evidence>
<keyword evidence="2" id="KW-1003">Cell membrane</keyword>
<feature type="transmembrane region" description="Helical" evidence="6">
    <location>
        <begin position="250"/>
        <end position="271"/>
    </location>
</feature>
<dbReference type="PROSITE" id="PS50850">
    <property type="entry name" value="MFS"/>
    <property type="match status" value="1"/>
</dbReference>
<dbReference type="AlphaFoldDB" id="A0A1G7XBW7"/>
<dbReference type="STRING" id="861298.SAMN04488136_10368"/>
<protein>
    <submittedName>
        <fullName evidence="8">Predicted arabinose efflux permease, MFS family</fullName>
    </submittedName>
</protein>
<dbReference type="RefSeq" id="WP_093269794.1">
    <property type="nucleotide sequence ID" value="NZ_FNDD01000003.1"/>
</dbReference>
<dbReference type="GO" id="GO:0022857">
    <property type="term" value="F:transmembrane transporter activity"/>
    <property type="evidence" value="ECO:0007669"/>
    <property type="project" value="InterPro"/>
</dbReference>
<evidence type="ECO:0000256" key="1">
    <source>
        <dbReference type="ARBA" id="ARBA00004651"/>
    </source>
</evidence>
<evidence type="ECO:0000256" key="5">
    <source>
        <dbReference type="ARBA" id="ARBA00023136"/>
    </source>
</evidence>
<feature type="transmembrane region" description="Helical" evidence="6">
    <location>
        <begin position="162"/>
        <end position="182"/>
    </location>
</feature>
<reference evidence="9" key="1">
    <citation type="submission" date="2016-10" db="EMBL/GenBank/DDBJ databases">
        <authorList>
            <person name="Varghese N."/>
            <person name="Submissions S."/>
        </authorList>
    </citation>
    <scope>NUCLEOTIDE SEQUENCE [LARGE SCALE GENOMIC DNA]</scope>
    <source>
        <strain evidence="9">CGMCC 1.10228</strain>
    </source>
</reference>
<feature type="transmembrane region" description="Helical" evidence="6">
    <location>
        <begin position="12"/>
        <end position="30"/>
    </location>
</feature>
<feature type="transmembrane region" description="Helical" evidence="6">
    <location>
        <begin position="36"/>
        <end position="58"/>
    </location>
</feature>
<keyword evidence="4 6" id="KW-1133">Transmembrane helix</keyword>
<keyword evidence="3 6" id="KW-0812">Transmembrane</keyword>
<organism evidence="8 9">
    <name type="scientific">Vibrio xiamenensis</name>
    <dbReference type="NCBI Taxonomy" id="861298"/>
    <lineage>
        <taxon>Bacteria</taxon>
        <taxon>Pseudomonadati</taxon>
        <taxon>Pseudomonadota</taxon>
        <taxon>Gammaproteobacteria</taxon>
        <taxon>Vibrionales</taxon>
        <taxon>Vibrionaceae</taxon>
        <taxon>Vibrio</taxon>
    </lineage>
</organism>